<evidence type="ECO:0000256" key="2">
    <source>
        <dbReference type="ARBA" id="ARBA00022553"/>
    </source>
</evidence>
<feature type="compositionally biased region" description="Low complexity" evidence="7">
    <location>
        <begin position="399"/>
        <end position="410"/>
    </location>
</feature>
<dbReference type="CDD" id="cd22713">
    <property type="entry name" value="FHA_PHLB1"/>
    <property type="match status" value="1"/>
</dbReference>
<evidence type="ECO:0000256" key="7">
    <source>
        <dbReference type="SAM" id="MobiDB-lite"/>
    </source>
</evidence>
<proteinExistence type="predicted"/>
<dbReference type="SUPFAM" id="SSF49879">
    <property type="entry name" value="SMAD/FHA domain"/>
    <property type="match status" value="1"/>
</dbReference>
<dbReference type="InterPro" id="IPR011993">
    <property type="entry name" value="PH-like_dom_sf"/>
</dbReference>
<dbReference type="Gene3D" id="2.30.29.30">
    <property type="entry name" value="Pleckstrin-homology domain (PH domain)/Phosphotyrosine-binding domain (PTB)"/>
    <property type="match status" value="1"/>
</dbReference>
<dbReference type="SMART" id="SM00233">
    <property type="entry name" value="PH"/>
    <property type="match status" value="1"/>
</dbReference>
<dbReference type="Pfam" id="PF00169">
    <property type="entry name" value="PH"/>
    <property type="match status" value="1"/>
</dbReference>
<dbReference type="EMBL" id="BRZM01000015">
    <property type="protein sequence ID" value="GLD52926.1"/>
    <property type="molecule type" value="Genomic_DNA"/>
</dbReference>
<feature type="compositionally biased region" description="Low complexity" evidence="7">
    <location>
        <begin position="289"/>
        <end position="332"/>
    </location>
</feature>
<keyword evidence="10" id="KW-1185">Reference proteome</keyword>
<dbReference type="InterPro" id="IPR000253">
    <property type="entry name" value="FHA_dom"/>
</dbReference>
<organism evidence="9 10">
    <name type="scientific">Lates japonicus</name>
    <name type="common">Japanese lates</name>
    <dbReference type="NCBI Taxonomy" id="270547"/>
    <lineage>
        <taxon>Eukaryota</taxon>
        <taxon>Metazoa</taxon>
        <taxon>Chordata</taxon>
        <taxon>Craniata</taxon>
        <taxon>Vertebrata</taxon>
        <taxon>Euteleostomi</taxon>
        <taxon>Actinopterygii</taxon>
        <taxon>Neopterygii</taxon>
        <taxon>Teleostei</taxon>
        <taxon>Neoteleostei</taxon>
        <taxon>Acanthomorphata</taxon>
        <taxon>Carangaria</taxon>
        <taxon>Carangaria incertae sedis</taxon>
        <taxon>Centropomidae</taxon>
        <taxon>Lates</taxon>
    </lineage>
</organism>
<dbReference type="InterPro" id="IPR008984">
    <property type="entry name" value="SMAD_FHA_dom_sf"/>
</dbReference>
<feature type="region of interest" description="Disordered" evidence="7">
    <location>
        <begin position="234"/>
        <end position="525"/>
    </location>
</feature>
<gene>
    <name evidence="9" type="ORF">AKAME5_000575400</name>
</gene>
<keyword evidence="2" id="KW-0597">Phosphoprotein</keyword>
<evidence type="ECO:0000313" key="10">
    <source>
        <dbReference type="Proteomes" id="UP001279410"/>
    </source>
</evidence>
<comment type="caution">
    <text evidence="9">The sequence shown here is derived from an EMBL/GenBank/DDBJ whole genome shotgun (WGS) entry which is preliminary data.</text>
</comment>
<feature type="coiled-coil region" evidence="6">
    <location>
        <begin position="1340"/>
        <end position="1399"/>
    </location>
</feature>
<dbReference type="Gene3D" id="2.60.200.20">
    <property type="match status" value="1"/>
</dbReference>
<dbReference type="CDD" id="cd14673">
    <property type="entry name" value="PH_PHLDB1_2"/>
    <property type="match status" value="1"/>
</dbReference>
<evidence type="ECO:0000256" key="6">
    <source>
        <dbReference type="SAM" id="Coils"/>
    </source>
</evidence>
<feature type="region of interest" description="Disordered" evidence="7">
    <location>
        <begin position="194"/>
        <end position="214"/>
    </location>
</feature>
<dbReference type="FunFam" id="2.30.29.30:FF:000006">
    <property type="entry name" value="Pleckstrin homology like domain family B member 1"/>
    <property type="match status" value="1"/>
</dbReference>
<feature type="coiled-coil region" evidence="6">
    <location>
        <begin position="1214"/>
        <end position="1241"/>
    </location>
</feature>
<evidence type="ECO:0000256" key="1">
    <source>
        <dbReference type="ARBA" id="ARBA00022481"/>
    </source>
</evidence>
<evidence type="ECO:0000259" key="8">
    <source>
        <dbReference type="PROSITE" id="PS50003"/>
    </source>
</evidence>
<feature type="compositionally biased region" description="Gly residues" evidence="7">
    <location>
        <begin position="717"/>
        <end position="727"/>
    </location>
</feature>
<evidence type="ECO:0000256" key="3">
    <source>
        <dbReference type="ARBA" id="ARBA00023054"/>
    </source>
</evidence>
<dbReference type="FunFam" id="2.60.200.20:FF:000004">
    <property type="entry name" value="pleckstrin homology-like domain family B member 1 isoform X1"/>
    <property type="match status" value="1"/>
</dbReference>
<name>A0AAD3MG59_LATJO</name>
<protein>
    <recommendedName>
        <fullName evidence="4">Pleckstrin homology-like domain family B member 1</fullName>
    </recommendedName>
    <alternativeName>
        <fullName evidence="5">Protein LL5-alpha</fullName>
    </alternativeName>
</protein>
<evidence type="ECO:0000256" key="5">
    <source>
        <dbReference type="ARBA" id="ARBA00077655"/>
    </source>
</evidence>
<dbReference type="PROSITE" id="PS50003">
    <property type="entry name" value="PH_DOMAIN"/>
    <property type="match status" value="1"/>
</dbReference>
<dbReference type="GO" id="GO:0045180">
    <property type="term" value="C:basal cortex"/>
    <property type="evidence" value="ECO:0007669"/>
    <property type="project" value="TreeGrafter"/>
</dbReference>
<feature type="domain" description="PH" evidence="8">
    <location>
        <begin position="1448"/>
        <end position="1551"/>
    </location>
</feature>
<feature type="region of interest" description="Disordered" evidence="7">
    <location>
        <begin position="626"/>
        <end position="653"/>
    </location>
</feature>
<dbReference type="InterPro" id="IPR001849">
    <property type="entry name" value="PH_domain"/>
</dbReference>
<feature type="coiled-coil region" evidence="6">
    <location>
        <begin position="860"/>
        <end position="905"/>
    </location>
</feature>
<keyword evidence="3 6" id="KW-0175">Coiled coil</keyword>
<feature type="compositionally biased region" description="Polar residues" evidence="7">
    <location>
        <begin position="459"/>
        <end position="470"/>
    </location>
</feature>
<dbReference type="PANTHER" id="PTHR12156">
    <property type="entry name" value="PLECKSTRIN HOMOLOGY-LIKE DOMAIN, FAMILY B, MEMBER 3"/>
    <property type="match status" value="1"/>
</dbReference>
<sequence length="1558" mass="171383">MEAMHLLDNWRKDLHVSQEALDSSVDMDRLNRNMPECGRQTHQVLQSTPLDLIETGKGLKFQAERPHLVSLGSGRLSTAITLLPLPEGRTTLGHGPMDISIQGPGVAAQHCYIENRSGVITLHPCGNLCAVDGLQVKQPVRLSQGCMLCFGQSNFFRFNHPEEAFRMKSMMPQGGSVSTGDYRICADTESLVNGNHQASPAQSPPAPGERIQSEHSAIVSSIEKDLQDIMDSLVMDDPQPSSLEAKKPPGGPAIPHSPLSPMVNGGGRYLLSPPTSPGAMSVGSSYENTSPPFSPLSSPSAASSGSFTSPSPSGGPQDQSSSLPPVPVRSSSYNFTSQPPPVPQPRTILPNFSSSGAGQKVQESPRLQRKFLTEAPPSPKPNRRGLGQDGSESPRQTPLLSSNESLNSRNIVPSSPRLTPKFPTCPSPSPSSPRTMTTTVLQERPASPFREPTSLADCSLTSSPSRQLSQPARPFQPPLDPIVHVIQGSPLQQHPRSLQPPESPRMARRNLELNGGSGASSTMRELPPLSPSMARRGVPVLPGALPGTVPTLRTPDSPSSLGKLVPESPRLRRKSGSTSEELMCSRGIRARSPSPTSAMIEGGGGGAGVRKASFGNSLSPAYSLGSLPGSSPVASPRTHRKMPAGRPHPGMRERKNSITEISDNEDELLEYHRRQREERLREQEMERLERQRLETILNLCAEYNKGESTSQDPLGSGRTGFPGGLADGSGRRPSMENVLGGTPSSATLRLAQRLRESDEENLKEECSSTESTHQEVRTSPAPSTASALHNGDRQERANVEAERRALQSLQEGYAELKNQLHNCPESLREQLQEQLKRDGEALEAGTKKFEDLEFQQLERESSLEEERETISQQLLQERAEYHSSVAKRKEKVSALETQANQLSLQASQECERLAKDRTLTLQMVQKEKERLLALEKRYHSLTGGKSFPKSSTAMREEMLHISEADLFLEDVHSSQHSLCQASPSYLQPSPHCQLYPSSPTEEYMKLSDVYKMCGGGHRDSNKPTSHGRSFAIDATLAGACEEYVTVGQLNQMYGMPKVESSPTSPLRQPLQSGAVDPAFSCLPSPHGSSLSLSVEYQSDGSRPHLPKLHLEQWYQELMADSSQLCPPPLPAKSLSGCRPVLQVFRSKLDSDPGLSLHQPKSGSASLLQHGAATLGRNTSSKQSPLLLANSTGSLPRNLAATLQDIETKRQLALQQKGQQVIEEQRRRLAELKQRAAAEAQCQWEALHGSQPHLMTASSSSPSYSPVMAYSPTLSHSSVGPAPLVHHSILHHQPLSAGEQPYDTLSLESSDSMDTSVSTGNNSACSPDNMSSVGGVDSLKIEEMEKMLKEAQLEKARLIESRERESLARRQMLEEERRRREEAEKRLQDETFHRQQLVEKEVKMRAKNFSQARPMTRYLPIRKEEFDLRSHVESSGHSVDTCYHVILTEKMCKGYLVKMGGKIKSWKKRWFVFDRLKRTLSYYVDKHETKLKGVIYFQAIEEVYYDHLRSATKSPNPSLTFCVKTHDRLYYMVAPSAEAMRIWMDVIVTGAEGYTQFMN</sequence>
<dbReference type="Proteomes" id="UP001279410">
    <property type="component" value="Unassembled WGS sequence"/>
</dbReference>
<reference evidence="9" key="1">
    <citation type="submission" date="2022-08" db="EMBL/GenBank/DDBJ databases">
        <title>Genome sequencing of akame (Lates japonicus).</title>
        <authorList>
            <person name="Hashiguchi Y."/>
            <person name="Takahashi H."/>
        </authorList>
    </citation>
    <scope>NUCLEOTIDE SEQUENCE</scope>
    <source>
        <strain evidence="9">Kochi</strain>
    </source>
</reference>
<feature type="region of interest" description="Disordered" evidence="7">
    <location>
        <begin position="1305"/>
        <end position="1330"/>
    </location>
</feature>
<dbReference type="SUPFAM" id="SSF50729">
    <property type="entry name" value="PH domain-like"/>
    <property type="match status" value="1"/>
</dbReference>
<feature type="compositionally biased region" description="Basic and acidic residues" evidence="7">
    <location>
        <begin position="790"/>
        <end position="800"/>
    </location>
</feature>
<dbReference type="InterPro" id="IPR052212">
    <property type="entry name" value="PH-like_domain"/>
</dbReference>
<dbReference type="PANTHER" id="PTHR12156:SF30">
    <property type="entry name" value="PLECKSTRIN HOMOLOGY-LIKE DOMAIN FAMILY B MEMBER 1 ISOFORM X1"/>
    <property type="match status" value="1"/>
</dbReference>
<accession>A0AAD3MG59</accession>
<feature type="region of interest" description="Disordered" evidence="7">
    <location>
        <begin position="706"/>
        <end position="800"/>
    </location>
</feature>
<dbReference type="GO" id="GO:0070507">
    <property type="term" value="P:regulation of microtubule cytoskeleton organization"/>
    <property type="evidence" value="ECO:0007669"/>
    <property type="project" value="TreeGrafter"/>
</dbReference>
<dbReference type="InterPro" id="IPR037810">
    <property type="entry name" value="PHLDB1/2/3_PH"/>
</dbReference>
<feature type="region of interest" description="Disordered" evidence="7">
    <location>
        <begin position="547"/>
        <end position="584"/>
    </location>
</feature>
<evidence type="ECO:0000313" key="9">
    <source>
        <dbReference type="EMBL" id="GLD52926.1"/>
    </source>
</evidence>
<evidence type="ECO:0000256" key="4">
    <source>
        <dbReference type="ARBA" id="ARBA00069090"/>
    </source>
</evidence>
<dbReference type="Pfam" id="PF00498">
    <property type="entry name" value="FHA"/>
    <property type="match status" value="1"/>
</dbReference>
<keyword evidence="1" id="KW-0488">Methylation</keyword>